<dbReference type="GO" id="GO:0003700">
    <property type="term" value="F:DNA-binding transcription factor activity"/>
    <property type="evidence" value="ECO:0007669"/>
    <property type="project" value="InterPro"/>
</dbReference>
<name>A0A848LSS5_9BACT</name>
<dbReference type="InterPro" id="IPR036390">
    <property type="entry name" value="WH_DNA-bd_sf"/>
</dbReference>
<dbReference type="Gene3D" id="1.10.10.10">
    <property type="entry name" value="Winged helix-like DNA-binding domain superfamily/Winged helix DNA-binding domain"/>
    <property type="match status" value="1"/>
</dbReference>
<proteinExistence type="inferred from homology"/>
<evidence type="ECO:0000313" key="6">
    <source>
        <dbReference type="EMBL" id="NMO20741.1"/>
    </source>
</evidence>
<organism evidence="6 7">
    <name type="scientific">Pyxidicoccus fallax</name>
    <dbReference type="NCBI Taxonomy" id="394095"/>
    <lineage>
        <taxon>Bacteria</taxon>
        <taxon>Pseudomonadati</taxon>
        <taxon>Myxococcota</taxon>
        <taxon>Myxococcia</taxon>
        <taxon>Myxococcales</taxon>
        <taxon>Cystobacterineae</taxon>
        <taxon>Myxococcaceae</taxon>
        <taxon>Pyxidicoccus</taxon>
    </lineage>
</organism>
<protein>
    <submittedName>
        <fullName evidence="6">LysR family transcriptional regulator</fullName>
    </submittedName>
</protein>
<dbReference type="CDD" id="cd05466">
    <property type="entry name" value="PBP2_LTTR_substrate"/>
    <property type="match status" value="1"/>
</dbReference>
<dbReference type="Gene3D" id="3.40.190.290">
    <property type="match status" value="1"/>
</dbReference>
<evidence type="ECO:0000256" key="2">
    <source>
        <dbReference type="ARBA" id="ARBA00023015"/>
    </source>
</evidence>
<dbReference type="SUPFAM" id="SSF53850">
    <property type="entry name" value="Periplasmic binding protein-like II"/>
    <property type="match status" value="1"/>
</dbReference>
<dbReference type="PANTHER" id="PTHR30126:SF77">
    <property type="entry name" value="TRANSCRIPTIONAL REGULATORY PROTEIN"/>
    <property type="match status" value="1"/>
</dbReference>
<dbReference type="InterPro" id="IPR000847">
    <property type="entry name" value="LysR_HTH_N"/>
</dbReference>
<feature type="domain" description="HTH lysR-type" evidence="5">
    <location>
        <begin position="1"/>
        <end position="58"/>
    </location>
</feature>
<sequence>MNLSFIEGFYWAATLESVSGAARRLFITQAAMTARIKKLEEELGTPLLDRRDKRFRLTPAGARFLADAERLLGQWRDIKTGLGSGTQRAVSLRVGAIESVLHAWLIPWLERLRVEHPGIELELTVETTPLLTELLQRGALDVVLAARPVPGTGVKSRALPTMPLGFVGHRELHTRRRYTLEQLAREELVTFQRGSQPHLALLDMLREEGIDGARVHTLSSISAMVRLVSGGFGVATLPHAALERIAEAEGLRLLPCDTGLAPLPIHASWRVDPTSRFFDTLVESVTSFAGGGVRHRKK</sequence>
<dbReference type="SUPFAM" id="SSF46785">
    <property type="entry name" value="Winged helix' DNA-binding domain"/>
    <property type="match status" value="1"/>
</dbReference>
<reference evidence="6 7" key="1">
    <citation type="submission" date="2020-04" db="EMBL/GenBank/DDBJ databases">
        <title>Draft genome of Pyxidicoccus fallax type strain.</title>
        <authorList>
            <person name="Whitworth D.E."/>
        </authorList>
    </citation>
    <scope>NUCLEOTIDE SEQUENCE [LARGE SCALE GENOMIC DNA]</scope>
    <source>
        <strain evidence="6 7">DSM 14698</strain>
    </source>
</reference>
<dbReference type="EMBL" id="JABBJJ010000266">
    <property type="protein sequence ID" value="NMO20741.1"/>
    <property type="molecule type" value="Genomic_DNA"/>
</dbReference>
<dbReference type="PROSITE" id="PS50931">
    <property type="entry name" value="HTH_LYSR"/>
    <property type="match status" value="1"/>
</dbReference>
<comment type="caution">
    <text evidence="6">The sequence shown here is derived from an EMBL/GenBank/DDBJ whole genome shotgun (WGS) entry which is preliminary data.</text>
</comment>
<dbReference type="PANTHER" id="PTHR30126">
    <property type="entry name" value="HTH-TYPE TRANSCRIPTIONAL REGULATOR"/>
    <property type="match status" value="1"/>
</dbReference>
<dbReference type="InterPro" id="IPR036388">
    <property type="entry name" value="WH-like_DNA-bd_sf"/>
</dbReference>
<evidence type="ECO:0000256" key="3">
    <source>
        <dbReference type="ARBA" id="ARBA00023125"/>
    </source>
</evidence>
<gene>
    <name evidence="6" type="ORF">HG543_38720</name>
</gene>
<dbReference type="PRINTS" id="PR00039">
    <property type="entry name" value="HTHLYSR"/>
</dbReference>
<keyword evidence="2" id="KW-0805">Transcription regulation</keyword>
<evidence type="ECO:0000313" key="7">
    <source>
        <dbReference type="Proteomes" id="UP000518300"/>
    </source>
</evidence>
<dbReference type="Pfam" id="PF00126">
    <property type="entry name" value="HTH_1"/>
    <property type="match status" value="1"/>
</dbReference>
<dbReference type="InterPro" id="IPR005119">
    <property type="entry name" value="LysR_subst-bd"/>
</dbReference>
<keyword evidence="7" id="KW-1185">Reference proteome</keyword>
<dbReference type="Proteomes" id="UP000518300">
    <property type="component" value="Unassembled WGS sequence"/>
</dbReference>
<dbReference type="RefSeq" id="WP_169349951.1">
    <property type="nucleotide sequence ID" value="NZ_JABBJJ010000266.1"/>
</dbReference>
<accession>A0A848LSS5</accession>
<comment type="similarity">
    <text evidence="1">Belongs to the LysR transcriptional regulatory family.</text>
</comment>
<dbReference type="GO" id="GO:0000976">
    <property type="term" value="F:transcription cis-regulatory region binding"/>
    <property type="evidence" value="ECO:0007669"/>
    <property type="project" value="TreeGrafter"/>
</dbReference>
<evidence type="ECO:0000256" key="4">
    <source>
        <dbReference type="ARBA" id="ARBA00023163"/>
    </source>
</evidence>
<dbReference type="Pfam" id="PF03466">
    <property type="entry name" value="LysR_substrate"/>
    <property type="match status" value="1"/>
</dbReference>
<evidence type="ECO:0000256" key="1">
    <source>
        <dbReference type="ARBA" id="ARBA00009437"/>
    </source>
</evidence>
<evidence type="ECO:0000259" key="5">
    <source>
        <dbReference type="PROSITE" id="PS50931"/>
    </source>
</evidence>
<keyword evidence="3" id="KW-0238">DNA-binding</keyword>
<dbReference type="AlphaFoldDB" id="A0A848LSS5"/>
<keyword evidence="4" id="KW-0804">Transcription</keyword>